<evidence type="ECO:0000313" key="8">
    <source>
        <dbReference type="Proteomes" id="UP000291343"/>
    </source>
</evidence>
<dbReference type="PROSITE" id="PS50157">
    <property type="entry name" value="ZINC_FINGER_C2H2_2"/>
    <property type="match status" value="2"/>
</dbReference>
<evidence type="ECO:0000256" key="1">
    <source>
        <dbReference type="ARBA" id="ARBA00022723"/>
    </source>
</evidence>
<dbReference type="Proteomes" id="UP000291343">
    <property type="component" value="Unassembled WGS sequence"/>
</dbReference>
<dbReference type="InterPro" id="IPR013087">
    <property type="entry name" value="Znf_C2H2_type"/>
</dbReference>
<keyword evidence="8" id="KW-1185">Reference proteome</keyword>
<keyword evidence="1" id="KW-0479">Metal-binding</keyword>
<dbReference type="SMART" id="SM00355">
    <property type="entry name" value="ZnF_C2H2"/>
    <property type="match status" value="10"/>
</dbReference>
<organism evidence="7 8">
    <name type="scientific">Laodelphax striatellus</name>
    <name type="common">Small brown planthopper</name>
    <name type="synonym">Delphax striatella</name>
    <dbReference type="NCBI Taxonomy" id="195883"/>
    <lineage>
        <taxon>Eukaryota</taxon>
        <taxon>Metazoa</taxon>
        <taxon>Ecdysozoa</taxon>
        <taxon>Arthropoda</taxon>
        <taxon>Hexapoda</taxon>
        <taxon>Insecta</taxon>
        <taxon>Pterygota</taxon>
        <taxon>Neoptera</taxon>
        <taxon>Paraneoptera</taxon>
        <taxon>Hemiptera</taxon>
        <taxon>Auchenorrhyncha</taxon>
        <taxon>Fulgoroidea</taxon>
        <taxon>Delphacidae</taxon>
        <taxon>Criomorphinae</taxon>
        <taxon>Laodelphax</taxon>
    </lineage>
</organism>
<dbReference type="PANTHER" id="PTHR24379:SF121">
    <property type="entry name" value="C2H2-TYPE DOMAIN-CONTAINING PROTEIN"/>
    <property type="match status" value="1"/>
</dbReference>
<dbReference type="OrthoDB" id="3561125at2759"/>
<keyword evidence="4" id="KW-0862">Zinc</keyword>
<evidence type="ECO:0000313" key="7">
    <source>
        <dbReference type="EMBL" id="RZF32860.1"/>
    </source>
</evidence>
<dbReference type="GO" id="GO:0008270">
    <property type="term" value="F:zinc ion binding"/>
    <property type="evidence" value="ECO:0007669"/>
    <property type="project" value="UniProtKB-KW"/>
</dbReference>
<feature type="domain" description="C2H2-type" evidence="6">
    <location>
        <begin position="709"/>
        <end position="736"/>
    </location>
</feature>
<reference evidence="7 8" key="1">
    <citation type="journal article" date="2017" name="Gigascience">
        <title>Genome sequence of the small brown planthopper, Laodelphax striatellus.</title>
        <authorList>
            <person name="Zhu J."/>
            <person name="Jiang F."/>
            <person name="Wang X."/>
            <person name="Yang P."/>
            <person name="Bao Y."/>
            <person name="Zhao W."/>
            <person name="Wang W."/>
            <person name="Lu H."/>
            <person name="Wang Q."/>
            <person name="Cui N."/>
            <person name="Li J."/>
            <person name="Chen X."/>
            <person name="Luo L."/>
            <person name="Yu J."/>
            <person name="Kang L."/>
            <person name="Cui F."/>
        </authorList>
    </citation>
    <scope>NUCLEOTIDE SEQUENCE [LARGE SCALE GENOMIC DNA]</scope>
    <source>
        <strain evidence="7">Lst14</strain>
    </source>
</reference>
<dbReference type="STRING" id="195883.A0A482WHQ7"/>
<dbReference type="PANTHER" id="PTHR24379">
    <property type="entry name" value="KRAB AND ZINC FINGER DOMAIN-CONTAINING"/>
    <property type="match status" value="1"/>
</dbReference>
<dbReference type="EMBL" id="QKKF02035859">
    <property type="protein sequence ID" value="RZF32860.1"/>
    <property type="molecule type" value="Genomic_DNA"/>
</dbReference>
<dbReference type="SUPFAM" id="SSF57667">
    <property type="entry name" value="beta-beta-alpha zinc fingers"/>
    <property type="match status" value="2"/>
</dbReference>
<gene>
    <name evidence="7" type="ORF">LSTR_LSTR009975</name>
</gene>
<comment type="caution">
    <text evidence="7">The sequence shown here is derived from an EMBL/GenBank/DDBJ whole genome shotgun (WGS) entry which is preliminary data.</text>
</comment>
<evidence type="ECO:0000256" key="2">
    <source>
        <dbReference type="ARBA" id="ARBA00022737"/>
    </source>
</evidence>
<dbReference type="Gene3D" id="3.30.160.60">
    <property type="entry name" value="Classic Zinc Finger"/>
    <property type="match status" value="4"/>
</dbReference>
<accession>A0A482WHQ7</accession>
<dbReference type="InParanoid" id="A0A482WHQ7"/>
<dbReference type="PROSITE" id="PS00028">
    <property type="entry name" value="ZINC_FINGER_C2H2_1"/>
    <property type="match status" value="5"/>
</dbReference>
<keyword evidence="3 5" id="KW-0863">Zinc-finger</keyword>
<protein>
    <recommendedName>
        <fullName evidence="6">C2H2-type domain-containing protein</fullName>
    </recommendedName>
</protein>
<proteinExistence type="predicted"/>
<dbReference type="InterPro" id="IPR036236">
    <property type="entry name" value="Znf_C2H2_sf"/>
</dbReference>
<dbReference type="AlphaFoldDB" id="A0A482WHQ7"/>
<evidence type="ECO:0000256" key="3">
    <source>
        <dbReference type="ARBA" id="ARBA00022771"/>
    </source>
</evidence>
<sequence>MDASIESNSKQTMESVASVVVRSQPEEVILPDQQQWSNGGGGGGGVVYWQESGEEGQSRGSVAEAVPVASNDIGALHAPHGNDGTFLCLDCDMPLNIEMKKDHLLVCKSRHPDADKVDHHQMVTSTPLSRPTLLTCVSNQSPITGLSKDICNNTPIARTTTLLQTANNENTRSVLENQSAILVSEGNTVTRVGLIANVEGNTVVRGGGGLLTTEANQVARGGLITEHTVISRADLMGEQTVISRSGLEQHQPVISMGGTMSQSTLITSVSDENQLPRDAIITSMADSGDLSRSTLITTSVADDARPTLIATMTEDGIMVTTSPNGSIQLMEPVLAHQHNITETYVTSTTSQPMVKKLKPLPTVQVICQPNGKQCKVYTDDVENYKCQVCKYTTTTAEKLSMHKCVSLADKLKCTECSYVGESMVSLSRHMVTHRKTRNCMSVPLKCPPELDQFVEKRRLNTTNEEVFACKLCNFTSALFLSIKHHTQMHSVENKLRCDKCDFSCKLEVNLRNHKLTHEPKGGEVKQRKRRSGGLSIFCKICDHEYVKGEDPNNHIDTHLKMDSVNLTYQCKVCAINCETLQSSRDHVRVHMKSWPYQCEKCPFMCNKVLEMKVHIKTVHDVTVHQRKELACDECNFKCKLGSNLKLHQKTVHPKRSPRTPVMERNYMTTRRRAKMAKLPAKCTKCEFTSATRAELEAHMKKMHKNTTTYECAECEYTCKLLRNFEHHMLIHENDKDSS</sequence>
<evidence type="ECO:0000256" key="5">
    <source>
        <dbReference type="PROSITE-ProRule" id="PRU00042"/>
    </source>
</evidence>
<evidence type="ECO:0000259" key="6">
    <source>
        <dbReference type="PROSITE" id="PS50157"/>
    </source>
</evidence>
<name>A0A482WHQ7_LAOST</name>
<feature type="domain" description="C2H2-type" evidence="6">
    <location>
        <begin position="629"/>
        <end position="657"/>
    </location>
</feature>
<keyword evidence="2" id="KW-0677">Repeat</keyword>
<evidence type="ECO:0000256" key="4">
    <source>
        <dbReference type="ARBA" id="ARBA00022833"/>
    </source>
</evidence>